<feature type="region of interest" description="Disordered" evidence="1">
    <location>
        <begin position="21"/>
        <end position="42"/>
    </location>
</feature>
<dbReference type="SUPFAM" id="SSF52821">
    <property type="entry name" value="Rhodanese/Cell cycle control phosphatase"/>
    <property type="match status" value="1"/>
</dbReference>
<feature type="region of interest" description="Disordered" evidence="1">
    <location>
        <begin position="216"/>
        <end position="249"/>
    </location>
</feature>
<dbReference type="InterPro" id="IPR036873">
    <property type="entry name" value="Rhodanese-like_dom_sf"/>
</dbReference>
<proteinExistence type="predicted"/>
<evidence type="ECO:0000313" key="2">
    <source>
        <dbReference type="EMBL" id="KAK7250190.1"/>
    </source>
</evidence>
<dbReference type="Pfam" id="PF05542">
    <property type="entry name" value="DUF760"/>
    <property type="match status" value="1"/>
</dbReference>
<reference evidence="2 3" key="1">
    <citation type="submission" date="2024-03" db="EMBL/GenBank/DDBJ databases">
        <title>Aureococcus anophagefferens CCMP1851 and Kratosvirus quantuckense: Draft genome of a second virus-susceptible host strain in the model system.</title>
        <authorList>
            <person name="Chase E."/>
            <person name="Truchon A.R."/>
            <person name="Schepens W."/>
            <person name="Wilhelm S.W."/>
        </authorList>
    </citation>
    <scope>NUCLEOTIDE SEQUENCE [LARGE SCALE GENOMIC DNA]</scope>
    <source>
        <strain evidence="2 3">CCMP1851</strain>
    </source>
</reference>
<keyword evidence="3" id="KW-1185">Reference proteome</keyword>
<comment type="caution">
    <text evidence="2">The sequence shown here is derived from an EMBL/GenBank/DDBJ whole genome shotgun (WGS) entry which is preliminary data.</text>
</comment>
<feature type="region of interest" description="Disordered" evidence="1">
    <location>
        <begin position="163"/>
        <end position="193"/>
    </location>
</feature>
<feature type="compositionally biased region" description="Pro residues" evidence="1">
    <location>
        <begin position="22"/>
        <end position="39"/>
    </location>
</feature>
<dbReference type="Proteomes" id="UP001363151">
    <property type="component" value="Unassembled WGS sequence"/>
</dbReference>
<gene>
    <name evidence="2" type="ORF">SO694_00006695</name>
</gene>
<sequence>MRVLFPPIALTVFSSNKLGLSPPAPAPPTPATAPPPPTAPALTDEEIERYSRHLILEDATEALKIILGARPERTLANRLLVYDAMRMTFRERPLRRAAAPPAAARARRPPAPRRAGAPGRAAVLAPARAAEKLAGGWAPFVLDVRLPQEAEICQLPFADALVPHPQRQGRRGRPAPGPTSSSTASRASGPGARADLAGLGFDRLFDMEGGILAWGATDNGTRDDEFDLQPRSELARSGGPTRDDGNETNRYYKIGGEADDHGPFGQRGGFALETATITTSEKLANLMFQLQMTGYMFKSAEYRAVCKSNLQPDFNKALVYSIMKGMGTSNVEANTLLQQSGSAMARAAGGARHRLRVLRELEVRDLPKQLGVDDDGDGGDA</sequence>
<protein>
    <submittedName>
        <fullName evidence="2">Uncharacterized protein</fullName>
    </submittedName>
</protein>
<evidence type="ECO:0000256" key="1">
    <source>
        <dbReference type="SAM" id="MobiDB-lite"/>
    </source>
</evidence>
<evidence type="ECO:0000313" key="3">
    <source>
        <dbReference type="Proteomes" id="UP001363151"/>
    </source>
</evidence>
<dbReference type="InterPro" id="IPR008479">
    <property type="entry name" value="DUF760"/>
</dbReference>
<feature type="region of interest" description="Disordered" evidence="1">
    <location>
        <begin position="96"/>
        <end position="118"/>
    </location>
</feature>
<organism evidence="2 3">
    <name type="scientific">Aureococcus anophagefferens</name>
    <name type="common">Harmful bloom alga</name>
    <dbReference type="NCBI Taxonomy" id="44056"/>
    <lineage>
        <taxon>Eukaryota</taxon>
        <taxon>Sar</taxon>
        <taxon>Stramenopiles</taxon>
        <taxon>Ochrophyta</taxon>
        <taxon>Pelagophyceae</taxon>
        <taxon>Pelagomonadales</taxon>
        <taxon>Pelagomonadaceae</taxon>
        <taxon>Aureococcus</taxon>
    </lineage>
</organism>
<feature type="compositionally biased region" description="Low complexity" evidence="1">
    <location>
        <begin position="178"/>
        <end position="193"/>
    </location>
</feature>
<dbReference type="EMBL" id="JBBJCI010000038">
    <property type="protein sequence ID" value="KAK7250190.1"/>
    <property type="molecule type" value="Genomic_DNA"/>
</dbReference>
<feature type="compositionally biased region" description="Basic and acidic residues" evidence="1">
    <location>
        <begin position="220"/>
        <end position="234"/>
    </location>
</feature>
<name>A0ABR1GAE7_AURAN</name>
<accession>A0ABR1GAE7</accession>